<evidence type="ECO:0000313" key="1">
    <source>
        <dbReference type="EMBL" id="MDT1064661.1"/>
    </source>
</evidence>
<name>A0ABU3EK85_9RHOB</name>
<dbReference type="Proteomes" id="UP001251085">
    <property type="component" value="Unassembled WGS sequence"/>
</dbReference>
<proteinExistence type="predicted"/>
<dbReference type="RefSeq" id="WP_311761743.1">
    <property type="nucleotide sequence ID" value="NZ_JAVRQI010000029.1"/>
</dbReference>
<sequence>MKVMVLITAPEDYISWDLKKKIDRQERVMEWHTHIRELAAEGRVLNVWGTRSFTSRVRPVHAVDKRVVVYSFDTFSDFDRMMAMDPLRDVSRYQTIALKPLSEDRKEDIGRVEVLRANLISGRAETQSELNRERARFYLAPSYVGKQQYTDPPSPTILFDNDQSADEKLEVLVFSTNPKEFVGQWDDVRKTVHAEMVSYWHDYIAKMINDGIVTHAWAAHDFLDRDYYTEHEKGKGAAIYRVDSWEEFDEAFGEDPIRDYSSSSTVVLKDATAQMEIDQIALDALKNRLR</sequence>
<protein>
    <submittedName>
        <fullName evidence="1">Uncharacterized protein</fullName>
    </submittedName>
</protein>
<keyword evidence="2" id="KW-1185">Reference proteome</keyword>
<dbReference type="EMBL" id="JAVRQI010000029">
    <property type="protein sequence ID" value="MDT1064661.1"/>
    <property type="molecule type" value="Genomic_DNA"/>
</dbReference>
<evidence type="ECO:0000313" key="2">
    <source>
        <dbReference type="Proteomes" id="UP001251085"/>
    </source>
</evidence>
<gene>
    <name evidence="1" type="ORF">RM190_22590</name>
</gene>
<comment type="caution">
    <text evidence="1">The sequence shown here is derived from an EMBL/GenBank/DDBJ whole genome shotgun (WGS) entry which is preliminary data.</text>
</comment>
<organism evidence="1 2">
    <name type="scientific">Paracoccus broussonetiae</name>
    <dbReference type="NCBI Taxonomy" id="3075834"/>
    <lineage>
        <taxon>Bacteria</taxon>
        <taxon>Pseudomonadati</taxon>
        <taxon>Pseudomonadota</taxon>
        <taxon>Alphaproteobacteria</taxon>
        <taxon>Rhodobacterales</taxon>
        <taxon>Paracoccaceae</taxon>
        <taxon>Paracoccus</taxon>
    </lineage>
</organism>
<accession>A0ABU3EK85</accession>
<reference evidence="2" key="1">
    <citation type="submission" date="2023-07" db="EMBL/GenBank/DDBJ databases">
        <title>Characterization of two Paracoccaceae strains isolated from Phycosphere and proposal of Xinfangfangia lacusdiani sp. nov.</title>
        <authorList>
            <person name="Deng Y."/>
            <person name="Zhang Y.Q."/>
        </authorList>
    </citation>
    <scope>NUCLEOTIDE SEQUENCE [LARGE SCALE GENOMIC DNA]</scope>
    <source>
        <strain evidence="2">CPCC 101403</strain>
    </source>
</reference>